<evidence type="ECO:0008006" key="16">
    <source>
        <dbReference type="Google" id="ProtNLM"/>
    </source>
</evidence>
<keyword evidence="4 12" id="KW-0349">Heme</keyword>
<evidence type="ECO:0000256" key="8">
    <source>
        <dbReference type="ARBA" id="ARBA00023002"/>
    </source>
</evidence>
<organism evidence="14 15">
    <name type="scientific">Stylosanthes scabra</name>
    <dbReference type="NCBI Taxonomy" id="79078"/>
    <lineage>
        <taxon>Eukaryota</taxon>
        <taxon>Viridiplantae</taxon>
        <taxon>Streptophyta</taxon>
        <taxon>Embryophyta</taxon>
        <taxon>Tracheophyta</taxon>
        <taxon>Spermatophyta</taxon>
        <taxon>Magnoliopsida</taxon>
        <taxon>eudicotyledons</taxon>
        <taxon>Gunneridae</taxon>
        <taxon>Pentapetalae</taxon>
        <taxon>rosids</taxon>
        <taxon>fabids</taxon>
        <taxon>Fabales</taxon>
        <taxon>Fabaceae</taxon>
        <taxon>Papilionoideae</taxon>
        <taxon>50 kb inversion clade</taxon>
        <taxon>dalbergioids sensu lato</taxon>
        <taxon>Dalbergieae</taxon>
        <taxon>Pterocarpus clade</taxon>
        <taxon>Stylosanthes</taxon>
    </lineage>
</organism>
<evidence type="ECO:0000256" key="12">
    <source>
        <dbReference type="RuleBase" id="RU000461"/>
    </source>
</evidence>
<keyword evidence="5 13" id="KW-0812">Transmembrane</keyword>
<dbReference type="SUPFAM" id="SSF48264">
    <property type="entry name" value="Cytochrome P450"/>
    <property type="match status" value="1"/>
</dbReference>
<keyword evidence="10 12" id="KW-0503">Monooxygenase</keyword>
<evidence type="ECO:0000256" key="3">
    <source>
        <dbReference type="ARBA" id="ARBA00010617"/>
    </source>
</evidence>
<evidence type="ECO:0000256" key="13">
    <source>
        <dbReference type="SAM" id="Phobius"/>
    </source>
</evidence>
<dbReference type="InterPro" id="IPR036396">
    <property type="entry name" value="Cyt_P450_sf"/>
</dbReference>
<protein>
    <recommendedName>
        <fullName evidence="16">Beta-amyrin 24-hydroxylase</fullName>
    </recommendedName>
</protein>
<keyword evidence="6 12" id="KW-0479">Metal-binding</keyword>
<keyword evidence="15" id="KW-1185">Reference proteome</keyword>
<keyword evidence="11 13" id="KW-0472">Membrane</keyword>
<keyword evidence="7 13" id="KW-1133">Transmembrane helix</keyword>
<evidence type="ECO:0000256" key="4">
    <source>
        <dbReference type="ARBA" id="ARBA00022617"/>
    </source>
</evidence>
<dbReference type="PANTHER" id="PTHR47944">
    <property type="entry name" value="CYTOCHROME P450 98A9"/>
    <property type="match status" value="1"/>
</dbReference>
<evidence type="ECO:0000256" key="11">
    <source>
        <dbReference type="ARBA" id="ARBA00023136"/>
    </source>
</evidence>
<evidence type="ECO:0000313" key="14">
    <source>
        <dbReference type="EMBL" id="MED6217348.1"/>
    </source>
</evidence>
<accession>A0ABU6Z7S9</accession>
<comment type="caution">
    <text evidence="14">The sequence shown here is derived from an EMBL/GenBank/DDBJ whole genome shotgun (WGS) entry which is preliminary data.</text>
</comment>
<keyword evidence="8 12" id="KW-0560">Oxidoreductase</keyword>
<evidence type="ECO:0000256" key="2">
    <source>
        <dbReference type="ARBA" id="ARBA00004167"/>
    </source>
</evidence>
<evidence type="ECO:0000256" key="5">
    <source>
        <dbReference type="ARBA" id="ARBA00022692"/>
    </source>
</evidence>
<evidence type="ECO:0000256" key="7">
    <source>
        <dbReference type="ARBA" id="ARBA00022989"/>
    </source>
</evidence>
<evidence type="ECO:0000256" key="6">
    <source>
        <dbReference type="ARBA" id="ARBA00022723"/>
    </source>
</evidence>
<reference evidence="14 15" key="1">
    <citation type="journal article" date="2023" name="Plants (Basel)">
        <title>Bridging the Gap: Combining Genomics and Transcriptomics Approaches to Understand Stylosanthes scabra, an Orphan Legume from the Brazilian Caatinga.</title>
        <authorList>
            <person name="Ferreira-Neto J.R.C."/>
            <person name="da Silva M.D."/>
            <person name="Binneck E."/>
            <person name="de Melo N.F."/>
            <person name="da Silva R.H."/>
            <person name="de Melo A.L.T.M."/>
            <person name="Pandolfi V."/>
            <person name="Bustamante F.O."/>
            <person name="Brasileiro-Vidal A.C."/>
            <person name="Benko-Iseppon A.M."/>
        </authorList>
    </citation>
    <scope>NUCLEOTIDE SEQUENCE [LARGE SCALE GENOMIC DNA]</scope>
    <source>
        <tissue evidence="14">Leaves</tissue>
    </source>
</reference>
<keyword evidence="9 12" id="KW-0408">Iron</keyword>
<sequence length="513" mass="58245">MLDTQGYLVLFLLWFISTITIKSFLFKKSQSLRLPPGPPISLPLLGHAPYLRSLLHQALYKLSLRYGPLIHVLIGSKHVVVASSAEMAKQILKTNEESFCNRPIMIASESLTYGAADYFFIPYGTYWRFLKKLCMTELLSGKTLEHFVGIRQDEVEAFLRNILERSKSGKAMEMRQELIRHTNNIISRMTMGKKSIKNDDEVARLRKVIREVGELLGAFNLGDVIGFMKPLDVQGYGKKNWETHHELDVMMEKVLKEHEDARSMSDYGDRKKDLFDILLNLIQADGDNKLTRESAKAFALDMFIAGTNGPASVLEWSLAELIRNPHVLKKARQEIDSVVGKDRLVKESDIPNLHYLQAVVKETLRLHPPTPIFAREALRTCQLEGYDIPQHSKILINAWAIGRDPNHWDNALEYRPERFLQTEEEPGKGKIDVRGQYYQLLPFGSGRRSCPGASLALLVIQGTLASLIQCFDWVVNDGENNEVDMSEEGRVTVFMAKPLKCKPVARFVPFSSA</sequence>
<dbReference type="PRINTS" id="PR00463">
    <property type="entry name" value="EP450I"/>
</dbReference>
<comment type="subcellular location">
    <subcellularLocation>
        <location evidence="2">Membrane</location>
        <topology evidence="2">Single-pass membrane protein</topology>
    </subcellularLocation>
</comment>
<dbReference type="InterPro" id="IPR002401">
    <property type="entry name" value="Cyt_P450_E_grp-I"/>
</dbReference>
<dbReference type="Proteomes" id="UP001341840">
    <property type="component" value="Unassembled WGS sequence"/>
</dbReference>
<dbReference type="PANTHER" id="PTHR47944:SF17">
    <property type="entry name" value="3,9-DIHYDROXYPTEROCARPAN 6A-MONOOXYGENASE"/>
    <property type="match status" value="1"/>
</dbReference>
<name>A0ABU6Z7S9_9FABA</name>
<evidence type="ECO:0000256" key="1">
    <source>
        <dbReference type="ARBA" id="ARBA00001971"/>
    </source>
</evidence>
<evidence type="ECO:0000313" key="15">
    <source>
        <dbReference type="Proteomes" id="UP001341840"/>
    </source>
</evidence>
<dbReference type="Gene3D" id="1.10.630.10">
    <property type="entry name" value="Cytochrome P450"/>
    <property type="match status" value="1"/>
</dbReference>
<dbReference type="InterPro" id="IPR017972">
    <property type="entry name" value="Cyt_P450_CS"/>
</dbReference>
<evidence type="ECO:0000256" key="10">
    <source>
        <dbReference type="ARBA" id="ARBA00023033"/>
    </source>
</evidence>
<dbReference type="PROSITE" id="PS00086">
    <property type="entry name" value="CYTOCHROME_P450"/>
    <property type="match status" value="1"/>
</dbReference>
<dbReference type="PRINTS" id="PR00385">
    <property type="entry name" value="P450"/>
</dbReference>
<proteinExistence type="inferred from homology"/>
<comment type="similarity">
    <text evidence="3 12">Belongs to the cytochrome P450 family.</text>
</comment>
<comment type="cofactor">
    <cofactor evidence="1">
        <name>heme</name>
        <dbReference type="ChEBI" id="CHEBI:30413"/>
    </cofactor>
</comment>
<dbReference type="EMBL" id="JASCZI010271909">
    <property type="protein sequence ID" value="MED6217348.1"/>
    <property type="molecule type" value="Genomic_DNA"/>
</dbReference>
<dbReference type="InterPro" id="IPR001128">
    <property type="entry name" value="Cyt_P450"/>
</dbReference>
<dbReference type="CDD" id="cd20655">
    <property type="entry name" value="CYP93"/>
    <property type="match status" value="1"/>
</dbReference>
<feature type="transmembrane region" description="Helical" evidence="13">
    <location>
        <begin position="6"/>
        <end position="25"/>
    </location>
</feature>
<dbReference type="Pfam" id="PF00067">
    <property type="entry name" value="p450"/>
    <property type="match status" value="1"/>
</dbReference>
<gene>
    <name evidence="14" type="ORF">PIB30_016972</name>
</gene>
<evidence type="ECO:0000256" key="9">
    <source>
        <dbReference type="ARBA" id="ARBA00023004"/>
    </source>
</evidence>